<organism evidence="2 3">
    <name type="scientific">Liparis tanakae</name>
    <name type="common">Tanaka's snailfish</name>
    <dbReference type="NCBI Taxonomy" id="230148"/>
    <lineage>
        <taxon>Eukaryota</taxon>
        <taxon>Metazoa</taxon>
        <taxon>Chordata</taxon>
        <taxon>Craniata</taxon>
        <taxon>Vertebrata</taxon>
        <taxon>Euteleostomi</taxon>
        <taxon>Actinopterygii</taxon>
        <taxon>Neopterygii</taxon>
        <taxon>Teleostei</taxon>
        <taxon>Neoteleostei</taxon>
        <taxon>Acanthomorphata</taxon>
        <taxon>Eupercaria</taxon>
        <taxon>Perciformes</taxon>
        <taxon>Cottioidei</taxon>
        <taxon>Cottales</taxon>
        <taxon>Liparidae</taxon>
        <taxon>Liparis</taxon>
    </lineage>
</organism>
<comment type="caution">
    <text evidence="2">The sequence shown here is derived from an EMBL/GenBank/DDBJ whole genome shotgun (WGS) entry which is preliminary data.</text>
</comment>
<gene>
    <name evidence="2" type="ORF">EYF80_022972</name>
</gene>
<evidence type="ECO:0000313" key="2">
    <source>
        <dbReference type="EMBL" id="TNN66730.1"/>
    </source>
</evidence>
<reference evidence="2 3" key="1">
    <citation type="submission" date="2019-03" db="EMBL/GenBank/DDBJ databases">
        <title>First draft genome of Liparis tanakae, snailfish: a comprehensive survey of snailfish specific genes.</title>
        <authorList>
            <person name="Kim W."/>
            <person name="Song I."/>
            <person name="Jeong J.-H."/>
            <person name="Kim D."/>
            <person name="Kim S."/>
            <person name="Ryu S."/>
            <person name="Song J.Y."/>
            <person name="Lee S.K."/>
        </authorList>
    </citation>
    <scope>NUCLEOTIDE SEQUENCE [LARGE SCALE GENOMIC DNA]</scope>
    <source>
        <tissue evidence="2">Muscle</tissue>
    </source>
</reference>
<dbReference type="AlphaFoldDB" id="A0A4Z2HMC8"/>
<evidence type="ECO:0000256" key="1">
    <source>
        <dbReference type="SAM" id="MobiDB-lite"/>
    </source>
</evidence>
<proteinExistence type="predicted"/>
<name>A0A4Z2HMC8_9TELE</name>
<sequence>MENETLSPEYDVDPAAGARSRPLSAVRTPAFKSVANNGPHRARRWVAMDPTEKKRKGVEIAFCFFL</sequence>
<protein>
    <submittedName>
        <fullName evidence="2">Uncharacterized protein</fullName>
    </submittedName>
</protein>
<dbReference type="EMBL" id="SRLO01000214">
    <property type="protein sequence ID" value="TNN66730.1"/>
    <property type="molecule type" value="Genomic_DNA"/>
</dbReference>
<accession>A0A4Z2HMC8</accession>
<dbReference type="Proteomes" id="UP000314294">
    <property type="component" value="Unassembled WGS sequence"/>
</dbReference>
<evidence type="ECO:0000313" key="3">
    <source>
        <dbReference type="Proteomes" id="UP000314294"/>
    </source>
</evidence>
<feature type="region of interest" description="Disordered" evidence="1">
    <location>
        <begin position="1"/>
        <end position="23"/>
    </location>
</feature>
<keyword evidence="3" id="KW-1185">Reference proteome</keyword>